<name>A0A917E6Q0_9FLAO</name>
<reference evidence="1 2" key="1">
    <citation type="journal article" date="2014" name="Int. J. Syst. Evol. Microbiol.">
        <title>Complete genome sequence of Corynebacterium casei LMG S-19264T (=DSM 44701T), isolated from a smear-ripened cheese.</title>
        <authorList>
            <consortium name="US DOE Joint Genome Institute (JGI-PGF)"/>
            <person name="Walter F."/>
            <person name="Albersmeier A."/>
            <person name="Kalinowski J."/>
            <person name="Ruckert C."/>
        </authorList>
    </citation>
    <scope>NUCLEOTIDE SEQUENCE [LARGE SCALE GENOMIC DNA]</scope>
    <source>
        <strain evidence="1 2">CGMCC 1.12925</strain>
    </source>
</reference>
<organism evidence="1 2">
    <name type="scientific">Psychroflexus salis</name>
    <dbReference type="NCBI Taxonomy" id="1526574"/>
    <lineage>
        <taxon>Bacteria</taxon>
        <taxon>Pseudomonadati</taxon>
        <taxon>Bacteroidota</taxon>
        <taxon>Flavobacteriia</taxon>
        <taxon>Flavobacteriales</taxon>
        <taxon>Flavobacteriaceae</taxon>
        <taxon>Psychroflexus</taxon>
    </lineage>
</organism>
<proteinExistence type="predicted"/>
<evidence type="ECO:0000313" key="2">
    <source>
        <dbReference type="Proteomes" id="UP000599688"/>
    </source>
</evidence>
<dbReference type="Proteomes" id="UP000599688">
    <property type="component" value="Unassembled WGS sequence"/>
</dbReference>
<dbReference type="RefSeq" id="WP_188405003.1">
    <property type="nucleotide sequence ID" value="NZ_BMGL01000002.1"/>
</dbReference>
<sequence>MQTKKIKKYSVLITLFILPLVTYLFFASAVHSFANLPTVHENALQQKDYINLVNNEAFSLNDKINVITFLGQDVKNQKVFAYNLKEKIYDKNKDFQDFQFVSIVGENQKQNVKDFIYEINLTSNAAKWKFIELPSIEAEQLIKQLTNSKLTLDSNYASNYAFIVDKKGNLRGRVDDKDYGEMLGYNIKSIADLNNKMVDDVKVILAEYRLELKKYKADRK</sequence>
<gene>
    <name evidence="1" type="ORF">GCM10010831_03050</name>
</gene>
<accession>A0A917E6Q0</accession>
<evidence type="ECO:0000313" key="1">
    <source>
        <dbReference type="EMBL" id="GGE04834.1"/>
    </source>
</evidence>
<dbReference type="EMBL" id="BMGL01000002">
    <property type="protein sequence ID" value="GGE04834.1"/>
    <property type="molecule type" value="Genomic_DNA"/>
</dbReference>
<protein>
    <submittedName>
        <fullName evidence="1">Uncharacterized protein</fullName>
    </submittedName>
</protein>
<keyword evidence="2" id="KW-1185">Reference proteome</keyword>
<comment type="caution">
    <text evidence="1">The sequence shown here is derived from an EMBL/GenBank/DDBJ whole genome shotgun (WGS) entry which is preliminary data.</text>
</comment>
<dbReference type="Gene3D" id="3.40.30.10">
    <property type="entry name" value="Glutaredoxin"/>
    <property type="match status" value="1"/>
</dbReference>
<dbReference type="AlphaFoldDB" id="A0A917E6Q0"/>